<evidence type="ECO:0000256" key="9">
    <source>
        <dbReference type="ARBA" id="ARBA00035898"/>
    </source>
</evidence>
<dbReference type="Gene3D" id="3.40.50.10840">
    <property type="entry name" value="Putative sugar-binding, N-terminal domain"/>
    <property type="match status" value="1"/>
</dbReference>
<keyword evidence="4" id="KW-0547">Nucleotide-binding</keyword>
<keyword evidence="7" id="KW-0456">Lyase</keyword>
<feature type="domain" description="Class II aldolase/adducin N-terminal" evidence="15">
    <location>
        <begin position="425"/>
        <end position="603"/>
    </location>
</feature>
<evidence type="ECO:0000313" key="17">
    <source>
        <dbReference type="Proteomes" id="UP000183255"/>
    </source>
</evidence>
<evidence type="ECO:0000256" key="6">
    <source>
        <dbReference type="ARBA" id="ARBA00022840"/>
    </source>
</evidence>
<dbReference type="GO" id="GO:0005829">
    <property type="term" value="C:cytosol"/>
    <property type="evidence" value="ECO:0007669"/>
    <property type="project" value="TreeGrafter"/>
</dbReference>
<evidence type="ECO:0000256" key="8">
    <source>
        <dbReference type="ARBA" id="ARBA00023277"/>
    </source>
</evidence>
<dbReference type="InterPro" id="IPR050007">
    <property type="entry name" value="OtnK"/>
</dbReference>
<dbReference type="InterPro" id="IPR036409">
    <property type="entry name" value="Aldolase_II/adducin_N_sf"/>
</dbReference>
<keyword evidence="6" id="KW-0067">ATP-binding</keyword>
<dbReference type="RefSeq" id="WP_051651776.1">
    <property type="nucleotide sequence ID" value="NZ_FNDZ01000016.1"/>
</dbReference>
<comment type="catalytic activity">
    <reaction evidence="9">
        <text>3-dehydro-L-erythronate + ATP = 3-dehydro-4-O-phospho-L-erythronate + ADP + H(+)</text>
        <dbReference type="Rhea" id="RHEA:52552"/>
        <dbReference type="ChEBI" id="CHEBI:15378"/>
        <dbReference type="ChEBI" id="CHEBI:30616"/>
        <dbReference type="ChEBI" id="CHEBI:136592"/>
        <dbReference type="ChEBI" id="CHEBI:136670"/>
        <dbReference type="ChEBI" id="CHEBI:456216"/>
        <dbReference type="EC" id="2.7.1.217"/>
    </reaction>
</comment>
<evidence type="ECO:0000256" key="7">
    <source>
        <dbReference type="ARBA" id="ARBA00023239"/>
    </source>
</evidence>
<dbReference type="PANTHER" id="PTHR22789:SF0">
    <property type="entry name" value="3-OXO-TETRONATE 4-PHOSPHATE DECARBOXYLASE-RELATED"/>
    <property type="match status" value="1"/>
</dbReference>
<dbReference type="SUPFAM" id="SSF53639">
    <property type="entry name" value="AraD/HMP-PK domain-like"/>
    <property type="match status" value="1"/>
</dbReference>
<dbReference type="Pfam" id="PF00596">
    <property type="entry name" value="Aldolase_II"/>
    <property type="match status" value="1"/>
</dbReference>
<evidence type="ECO:0000256" key="5">
    <source>
        <dbReference type="ARBA" id="ARBA00022777"/>
    </source>
</evidence>
<dbReference type="InterPro" id="IPR010737">
    <property type="entry name" value="4-carb_acid_sugar_kinase_N"/>
</dbReference>
<dbReference type="InterPro" id="IPR037051">
    <property type="entry name" value="4-carb_acid_sugar_kinase_N_sf"/>
</dbReference>
<sequence>MYRIKIGCIADDFTGASDVASFMENEGINTILYNGVPDENYNNDADGVVIALKTRTLPKEEAVRETIQALRFLKEAGTEKYYIKYCSTFDSTSEGNIGPVLDACLEELGIPYTIVCPSFPVNGRQVIEGKLYVHGQLLEESPMKDHPLTPMRESEIKKLLDAQSVYTSHTIFKDELMESNEQLKEKIHKISMTEDRFYIIPDFEMEEHGERILTCFHELRLFSGASGFMKHLASYMYNRSSSNPVHKFLLLAGSCSQMTLKQIAAYEATGRKSYKLDIPKLLSGEENALNVFEQVKNMDCVLVYSSEDPLYRHEQKSTYNSLIIAERIETTMAELAVLAKSEGFKGIIVAGGETSGAVTKALEIRSYEIGISISPGVPLLKPTDEEYILLLKSGNFGGESFFIDAVEMMYGEIAKTEDSFTLKLKEAIETAKSLFERGKTAGSSANISFKHRNRVFISRSGSSFGTLVPEDFAEVSLTGEVLSKVKPSKELPLHLALYRNDSQTEAVIHTHSFYSTLWSCLEHMDTSDSIPSYTPYLKMKLGTIPLVPYAKPGSKELFELFEHTLGNQKGYLLRNHGAIVAGYNMFQAFECLEELEESAKIAWHLRGLNAKRLEDTK</sequence>
<comment type="similarity">
    <text evidence="1">Belongs to the four-carbon acid sugar kinase family.</text>
</comment>
<proteinExistence type="inferred from homology"/>
<dbReference type="EC" id="2.7.1.217" evidence="12"/>
<dbReference type="GO" id="GO:0016301">
    <property type="term" value="F:kinase activity"/>
    <property type="evidence" value="ECO:0007669"/>
    <property type="project" value="UniProtKB-KW"/>
</dbReference>
<dbReference type="SMART" id="SM01007">
    <property type="entry name" value="Aldolase_II"/>
    <property type="match status" value="1"/>
</dbReference>
<evidence type="ECO:0000256" key="2">
    <source>
        <dbReference type="ARBA" id="ARBA00022679"/>
    </source>
</evidence>
<gene>
    <name evidence="16" type="ORF">SAMN05421804_1165</name>
</gene>
<dbReference type="Gene3D" id="3.40.980.20">
    <property type="entry name" value="Four-carbon acid sugar kinase, nucleotide binding domain"/>
    <property type="match status" value="1"/>
</dbReference>
<dbReference type="PANTHER" id="PTHR22789">
    <property type="entry name" value="FUCULOSE PHOSPHATE ALDOLASE"/>
    <property type="match status" value="1"/>
</dbReference>
<protein>
    <recommendedName>
        <fullName evidence="13">3-oxo-tetronate kinase</fullName>
        <ecNumber evidence="12">2.7.1.217</ecNumber>
    </recommendedName>
    <alternativeName>
        <fullName evidence="14">3-dehydrotetronate 4-kinase</fullName>
    </alternativeName>
</protein>
<evidence type="ECO:0000313" key="16">
    <source>
        <dbReference type="EMBL" id="SDJ37371.1"/>
    </source>
</evidence>
<keyword evidence="5" id="KW-0418">Kinase</keyword>
<dbReference type="SUPFAM" id="SSF142764">
    <property type="entry name" value="YgbK-like"/>
    <property type="match status" value="1"/>
</dbReference>
<evidence type="ECO:0000256" key="14">
    <source>
        <dbReference type="ARBA" id="ARBA00041377"/>
    </source>
</evidence>
<dbReference type="Pfam" id="PF17042">
    <property type="entry name" value="NBD_C"/>
    <property type="match status" value="1"/>
</dbReference>
<dbReference type="InterPro" id="IPR042213">
    <property type="entry name" value="NBD_C_sf"/>
</dbReference>
<accession>A0A1G8T7I3</accession>
<dbReference type="InterPro" id="IPR031475">
    <property type="entry name" value="NBD_C"/>
</dbReference>
<evidence type="ECO:0000256" key="10">
    <source>
        <dbReference type="ARBA" id="ARBA00036346"/>
    </source>
</evidence>
<dbReference type="EMBL" id="FNDZ01000016">
    <property type="protein sequence ID" value="SDJ37371.1"/>
    <property type="molecule type" value="Genomic_DNA"/>
</dbReference>
<dbReference type="NCBIfam" id="NF043035">
    <property type="entry name" value="OxoTetrKin"/>
    <property type="match status" value="1"/>
</dbReference>
<evidence type="ECO:0000256" key="11">
    <source>
        <dbReference type="ARBA" id="ARBA00037335"/>
    </source>
</evidence>
<dbReference type="GO" id="GO:0016832">
    <property type="term" value="F:aldehyde-lyase activity"/>
    <property type="evidence" value="ECO:0007669"/>
    <property type="project" value="TreeGrafter"/>
</dbReference>
<evidence type="ECO:0000256" key="13">
    <source>
        <dbReference type="ARBA" id="ARBA00039461"/>
    </source>
</evidence>
<evidence type="ECO:0000256" key="3">
    <source>
        <dbReference type="ARBA" id="ARBA00022723"/>
    </source>
</evidence>
<name>A0A1G8T7I3_9CLOT</name>
<evidence type="ECO:0000256" key="12">
    <source>
        <dbReference type="ARBA" id="ARBA00039095"/>
    </source>
</evidence>
<comment type="catalytic activity">
    <reaction evidence="10">
        <text>3-dehydro-D-erythronate + ATP = 3-dehydro-4-O-phospho-D-erythronate + ADP + H(+)</text>
        <dbReference type="Rhea" id="RHEA:52556"/>
        <dbReference type="ChEBI" id="CHEBI:15378"/>
        <dbReference type="ChEBI" id="CHEBI:30616"/>
        <dbReference type="ChEBI" id="CHEBI:57958"/>
        <dbReference type="ChEBI" id="CHEBI:136593"/>
        <dbReference type="ChEBI" id="CHEBI:456216"/>
        <dbReference type="EC" id="2.7.1.217"/>
    </reaction>
</comment>
<dbReference type="Pfam" id="PF07005">
    <property type="entry name" value="SBD_N"/>
    <property type="match status" value="1"/>
</dbReference>
<evidence type="ECO:0000256" key="1">
    <source>
        <dbReference type="ARBA" id="ARBA00005715"/>
    </source>
</evidence>
<dbReference type="AlphaFoldDB" id="A0A1G8T7I3"/>
<dbReference type="Gene3D" id="3.40.225.10">
    <property type="entry name" value="Class II aldolase/adducin N-terminal domain"/>
    <property type="match status" value="1"/>
</dbReference>
<dbReference type="GO" id="GO:0005524">
    <property type="term" value="F:ATP binding"/>
    <property type="evidence" value="ECO:0007669"/>
    <property type="project" value="UniProtKB-KW"/>
</dbReference>
<keyword evidence="8" id="KW-0119">Carbohydrate metabolism</keyword>
<dbReference type="InterPro" id="IPR001303">
    <property type="entry name" value="Aldolase_II/adducin_N"/>
</dbReference>
<dbReference type="GO" id="GO:0019323">
    <property type="term" value="P:pentose catabolic process"/>
    <property type="evidence" value="ECO:0007669"/>
    <property type="project" value="TreeGrafter"/>
</dbReference>
<evidence type="ECO:0000259" key="15">
    <source>
        <dbReference type="SMART" id="SM01007"/>
    </source>
</evidence>
<keyword evidence="2" id="KW-0808">Transferase</keyword>
<reference evidence="16 17" key="1">
    <citation type="submission" date="2016-10" db="EMBL/GenBank/DDBJ databases">
        <authorList>
            <person name="de Groot N.N."/>
        </authorList>
    </citation>
    <scope>NUCLEOTIDE SEQUENCE [LARGE SCALE GENOMIC DNA]</scope>
    <source>
        <strain evidence="16 17">CGMCC 1.5058</strain>
    </source>
</reference>
<dbReference type="Proteomes" id="UP000183255">
    <property type="component" value="Unassembled WGS sequence"/>
</dbReference>
<dbReference type="GO" id="GO:0046872">
    <property type="term" value="F:metal ion binding"/>
    <property type="evidence" value="ECO:0007669"/>
    <property type="project" value="UniProtKB-KW"/>
</dbReference>
<evidence type="ECO:0000256" key="4">
    <source>
        <dbReference type="ARBA" id="ARBA00022741"/>
    </source>
</evidence>
<organism evidence="16 17">
    <name type="scientific">Proteiniclasticum ruminis</name>
    <dbReference type="NCBI Taxonomy" id="398199"/>
    <lineage>
        <taxon>Bacteria</taxon>
        <taxon>Bacillati</taxon>
        <taxon>Bacillota</taxon>
        <taxon>Clostridia</taxon>
        <taxon>Eubacteriales</taxon>
        <taxon>Clostridiaceae</taxon>
        <taxon>Proteiniclasticum</taxon>
    </lineage>
</organism>
<keyword evidence="3" id="KW-0479">Metal-binding</keyword>
<comment type="function">
    <text evidence="11">Catalyzes the ATP-dependent phosphorylation of 3-oxo-tetronate to 3-oxo-tetronate 4-phosphate.</text>
</comment>
<dbReference type="InterPro" id="IPR050197">
    <property type="entry name" value="Aldolase_class_II_sugar_metab"/>
</dbReference>